<dbReference type="Pfam" id="PF01435">
    <property type="entry name" value="Peptidase_M48"/>
    <property type="match status" value="1"/>
</dbReference>
<dbReference type="RefSeq" id="WP_199460607.1">
    <property type="nucleotide sequence ID" value="NZ_JAEMUH010000002.1"/>
</dbReference>
<sequence>MEFPPAYNYLREAISELVPFTGLNNKTIEIAILNSSQTNAFVIPGNHLFIYSDILKLINTETAFLGLLSHEISHLELHHYQRTLDNQKNEQAKAFLLMLAGVAAATAGDGEATSALWLGGMANQAENMLRYSREHEQEADRRGRELLEQSGHTTTGMNELLAGLQKQAMGSQRIEFLSTHPLPQNRLSDSLTAKQQSSVLYQPSSEEFQYFRATVLAYRATLEGSQYQSFIEQNLRSPNQQYYALALAELLLHYNTKSAQSLSKLTTSNEFIDYLKALVALTNNQIEQAENIIDSRLNIAPDNLTFLYLKGQMHHSSHYLKIQNNDLSYEKRMKLRHNIAIAKKEHNKPYALYQHALLQFELGQDKPALHLLNRVLKQATDSDKDEVSASIEQLERLQEAQKSERLE</sequence>
<evidence type="ECO:0000259" key="7">
    <source>
        <dbReference type="Pfam" id="PF01435"/>
    </source>
</evidence>
<keyword evidence="9" id="KW-1185">Reference proteome</keyword>
<keyword evidence="1 6" id="KW-0645">Protease</keyword>
<feature type="domain" description="Peptidase M48" evidence="7">
    <location>
        <begin position="8"/>
        <end position="188"/>
    </location>
</feature>
<proteinExistence type="inferred from homology"/>
<evidence type="ECO:0000256" key="6">
    <source>
        <dbReference type="RuleBase" id="RU003983"/>
    </source>
</evidence>
<dbReference type="CDD" id="cd07324">
    <property type="entry name" value="M48C_Oma1-like"/>
    <property type="match status" value="1"/>
</dbReference>
<dbReference type="GO" id="GO:0008237">
    <property type="term" value="F:metallopeptidase activity"/>
    <property type="evidence" value="ECO:0007669"/>
    <property type="project" value="UniProtKB-KW"/>
</dbReference>
<reference evidence="8 9" key="1">
    <citation type="submission" date="2020-12" db="EMBL/GenBank/DDBJ databases">
        <title>Comparative genome analysis of fungal antagonists Marinomonas ostreistagni 398 and M. spartinae 468.</title>
        <authorList>
            <person name="Fields J.L."/>
            <person name="Mavrodi O.V."/>
            <person name="Biber P.D."/>
            <person name="Indest K.J."/>
            <person name="Mavrodi D.V."/>
        </authorList>
    </citation>
    <scope>NUCLEOTIDE SEQUENCE [LARGE SCALE GENOMIC DNA]</scope>
    <source>
        <strain evidence="8 9">USM7</strain>
    </source>
</reference>
<evidence type="ECO:0000256" key="2">
    <source>
        <dbReference type="ARBA" id="ARBA00022723"/>
    </source>
</evidence>
<dbReference type="InterPro" id="IPR001915">
    <property type="entry name" value="Peptidase_M48"/>
</dbReference>
<evidence type="ECO:0000256" key="3">
    <source>
        <dbReference type="ARBA" id="ARBA00022801"/>
    </source>
</evidence>
<dbReference type="EMBL" id="JAEMUH010000002">
    <property type="protein sequence ID" value="MBJ7549454.1"/>
    <property type="molecule type" value="Genomic_DNA"/>
</dbReference>
<keyword evidence="3 6" id="KW-0378">Hydrolase</keyword>
<gene>
    <name evidence="8" type="ORF">JHD44_02070</name>
</gene>
<dbReference type="PANTHER" id="PTHR22726">
    <property type="entry name" value="METALLOENDOPEPTIDASE OMA1"/>
    <property type="match status" value="1"/>
</dbReference>
<evidence type="ECO:0000313" key="9">
    <source>
        <dbReference type="Proteomes" id="UP000598488"/>
    </source>
</evidence>
<comment type="cofactor">
    <cofactor evidence="6">
        <name>Zn(2+)</name>
        <dbReference type="ChEBI" id="CHEBI:29105"/>
    </cofactor>
    <text evidence="6">Binds 1 zinc ion per subunit.</text>
</comment>
<evidence type="ECO:0000256" key="5">
    <source>
        <dbReference type="ARBA" id="ARBA00023049"/>
    </source>
</evidence>
<accession>A0ABS0Z723</accession>
<evidence type="ECO:0000256" key="1">
    <source>
        <dbReference type="ARBA" id="ARBA00022670"/>
    </source>
</evidence>
<dbReference type="InterPro" id="IPR051156">
    <property type="entry name" value="Mito/Outer_Membr_Metalloprot"/>
</dbReference>
<keyword evidence="4 6" id="KW-0862">Zinc</keyword>
<comment type="similarity">
    <text evidence="6">Belongs to the peptidase M48 family.</text>
</comment>
<dbReference type="PANTHER" id="PTHR22726:SF1">
    <property type="entry name" value="METALLOENDOPEPTIDASE OMA1, MITOCHONDRIAL"/>
    <property type="match status" value="1"/>
</dbReference>
<comment type="caution">
    <text evidence="8">The sequence shown here is derived from an EMBL/GenBank/DDBJ whole genome shotgun (WGS) entry which is preliminary data.</text>
</comment>
<organism evidence="8 9">
    <name type="scientific">Marinomonas ostreistagni</name>
    <dbReference type="NCBI Taxonomy" id="359209"/>
    <lineage>
        <taxon>Bacteria</taxon>
        <taxon>Pseudomonadati</taxon>
        <taxon>Pseudomonadota</taxon>
        <taxon>Gammaproteobacteria</taxon>
        <taxon>Oceanospirillales</taxon>
        <taxon>Oceanospirillaceae</taxon>
        <taxon>Marinomonas</taxon>
    </lineage>
</organism>
<dbReference type="Proteomes" id="UP000598488">
    <property type="component" value="Unassembled WGS sequence"/>
</dbReference>
<protein>
    <submittedName>
        <fullName evidence="8">M48 family metalloprotease</fullName>
    </submittedName>
</protein>
<dbReference type="InterPro" id="IPR011990">
    <property type="entry name" value="TPR-like_helical_dom_sf"/>
</dbReference>
<dbReference type="SUPFAM" id="SSF48452">
    <property type="entry name" value="TPR-like"/>
    <property type="match status" value="1"/>
</dbReference>
<evidence type="ECO:0000256" key="4">
    <source>
        <dbReference type="ARBA" id="ARBA00022833"/>
    </source>
</evidence>
<name>A0ABS0Z723_9GAMM</name>
<keyword evidence="2" id="KW-0479">Metal-binding</keyword>
<evidence type="ECO:0000313" key="8">
    <source>
        <dbReference type="EMBL" id="MBJ7549454.1"/>
    </source>
</evidence>
<keyword evidence="5 6" id="KW-0482">Metalloprotease</keyword>
<dbReference type="Gene3D" id="3.30.2010.10">
    <property type="entry name" value="Metalloproteases ('zincins'), catalytic domain"/>
    <property type="match status" value="1"/>
</dbReference>